<organism evidence="3 4">
    <name type="scientific">Ideonella azotifigens</name>
    <dbReference type="NCBI Taxonomy" id="513160"/>
    <lineage>
        <taxon>Bacteria</taxon>
        <taxon>Pseudomonadati</taxon>
        <taxon>Pseudomonadota</taxon>
        <taxon>Betaproteobacteria</taxon>
        <taxon>Burkholderiales</taxon>
        <taxon>Sphaerotilaceae</taxon>
        <taxon>Ideonella</taxon>
    </lineage>
</organism>
<evidence type="ECO:0000313" key="4">
    <source>
        <dbReference type="Proteomes" id="UP001500279"/>
    </source>
</evidence>
<protein>
    <recommendedName>
        <fullName evidence="5">Type II secretion system protein G</fullName>
    </recommendedName>
</protein>
<dbReference type="InterPro" id="IPR045584">
    <property type="entry name" value="Pilin-like"/>
</dbReference>
<comment type="caution">
    <text evidence="3">The sequence shown here is derived from an EMBL/GenBank/DDBJ whole genome shotgun (WGS) entry which is preliminary data.</text>
</comment>
<keyword evidence="2" id="KW-1133">Transmembrane helix</keyword>
<dbReference type="Gene3D" id="3.30.700.10">
    <property type="entry name" value="Glycoprotein, Type 4 Pilin"/>
    <property type="match status" value="1"/>
</dbReference>
<dbReference type="NCBIfam" id="TIGR02532">
    <property type="entry name" value="IV_pilin_GFxxxE"/>
    <property type="match status" value="1"/>
</dbReference>
<evidence type="ECO:0000313" key="3">
    <source>
        <dbReference type="EMBL" id="GAA0771577.1"/>
    </source>
</evidence>
<sequence length="137" mass="14988">MARSCKRPTLGPSLRPPAGFTLIELLVVLAALALLLGLAVPRYVEHVDRAREIVLKQNLRAMRDAIDKFNADRGRYPSELAELAKERYLREVPPDPVTDSVLTWTVVPPPSGAQGQVYDVHSGAAGLSRDGSLYAAW</sequence>
<evidence type="ECO:0000256" key="1">
    <source>
        <dbReference type="ARBA" id="ARBA00022481"/>
    </source>
</evidence>
<feature type="transmembrane region" description="Helical" evidence="2">
    <location>
        <begin position="20"/>
        <end position="41"/>
    </location>
</feature>
<dbReference type="InterPro" id="IPR012902">
    <property type="entry name" value="N_methyl_site"/>
</dbReference>
<evidence type="ECO:0008006" key="5">
    <source>
        <dbReference type="Google" id="ProtNLM"/>
    </source>
</evidence>
<dbReference type="PROSITE" id="PS00409">
    <property type="entry name" value="PROKAR_NTER_METHYL"/>
    <property type="match status" value="1"/>
</dbReference>
<proteinExistence type="predicted"/>
<dbReference type="SUPFAM" id="SSF54523">
    <property type="entry name" value="Pili subunits"/>
    <property type="match status" value="1"/>
</dbReference>
<dbReference type="Pfam" id="PF07963">
    <property type="entry name" value="N_methyl"/>
    <property type="match status" value="1"/>
</dbReference>
<name>A0ABN1KN22_9BURK</name>
<gene>
    <name evidence="3" type="ORF">GCM10009107_64070</name>
</gene>
<keyword evidence="1" id="KW-0488">Methylation</keyword>
<dbReference type="EMBL" id="BAAAEW010000058">
    <property type="protein sequence ID" value="GAA0771577.1"/>
    <property type="molecule type" value="Genomic_DNA"/>
</dbReference>
<dbReference type="Proteomes" id="UP001500279">
    <property type="component" value="Unassembled WGS sequence"/>
</dbReference>
<evidence type="ECO:0000256" key="2">
    <source>
        <dbReference type="SAM" id="Phobius"/>
    </source>
</evidence>
<dbReference type="RefSeq" id="WP_141288051.1">
    <property type="nucleotide sequence ID" value="NZ_BAAAEW010000058.1"/>
</dbReference>
<dbReference type="InterPro" id="IPR000983">
    <property type="entry name" value="Bac_GSPG_pilin"/>
</dbReference>
<keyword evidence="2" id="KW-0812">Transmembrane</keyword>
<dbReference type="PANTHER" id="PTHR30093">
    <property type="entry name" value="GENERAL SECRETION PATHWAY PROTEIN G"/>
    <property type="match status" value="1"/>
</dbReference>
<accession>A0ABN1KN22</accession>
<keyword evidence="4" id="KW-1185">Reference proteome</keyword>
<keyword evidence="2" id="KW-0472">Membrane</keyword>
<reference evidence="3 4" key="1">
    <citation type="journal article" date="2019" name="Int. J. Syst. Evol. Microbiol.">
        <title>The Global Catalogue of Microorganisms (GCM) 10K type strain sequencing project: providing services to taxonomists for standard genome sequencing and annotation.</title>
        <authorList>
            <consortium name="The Broad Institute Genomics Platform"/>
            <consortium name="The Broad Institute Genome Sequencing Center for Infectious Disease"/>
            <person name="Wu L."/>
            <person name="Ma J."/>
        </authorList>
    </citation>
    <scope>NUCLEOTIDE SEQUENCE [LARGE SCALE GENOMIC DNA]</scope>
    <source>
        <strain evidence="3 4">JCM 15503</strain>
    </source>
</reference>
<dbReference type="PRINTS" id="PR00813">
    <property type="entry name" value="BCTERIALGSPG"/>
</dbReference>
<dbReference type="PANTHER" id="PTHR30093:SF47">
    <property type="entry name" value="TYPE IV PILUS NON-CORE MINOR PILIN PILE"/>
    <property type="match status" value="1"/>
</dbReference>